<feature type="domain" description="BESS" evidence="2">
    <location>
        <begin position="106"/>
        <end position="145"/>
    </location>
</feature>
<evidence type="ECO:0000256" key="1">
    <source>
        <dbReference type="PROSITE-ProRule" id="PRU00371"/>
    </source>
</evidence>
<keyword evidence="1" id="KW-0539">Nucleus</keyword>
<comment type="subcellular location">
    <subcellularLocation>
        <location evidence="1">Nucleus</location>
    </subcellularLocation>
</comment>
<dbReference type="Proteomes" id="UP001160148">
    <property type="component" value="Unassembled WGS sequence"/>
</dbReference>
<reference evidence="3 4" key="1">
    <citation type="submission" date="2023-01" db="EMBL/GenBank/DDBJ databases">
        <authorList>
            <person name="Whitehead M."/>
        </authorList>
    </citation>
    <scope>NUCLEOTIDE SEQUENCE [LARGE SCALE GENOMIC DNA]</scope>
</reference>
<dbReference type="GO" id="GO:0003677">
    <property type="term" value="F:DNA binding"/>
    <property type="evidence" value="ECO:0007669"/>
    <property type="project" value="InterPro"/>
</dbReference>
<dbReference type="EMBL" id="CARXXK010001107">
    <property type="protein sequence ID" value="CAI6373645.1"/>
    <property type="molecule type" value="Genomic_DNA"/>
</dbReference>
<dbReference type="PROSITE" id="PS51031">
    <property type="entry name" value="BESS"/>
    <property type="match status" value="1"/>
</dbReference>
<evidence type="ECO:0000313" key="3">
    <source>
        <dbReference type="EMBL" id="CAI6373645.1"/>
    </source>
</evidence>
<gene>
    <name evidence="3" type="ORF">MEUPH1_LOCUS27364</name>
</gene>
<sequence length="164" mass="18751">MKSASAEKNLKHYIYDRQLQFLETVAEPNTSQSSLDEIDVLQAEVEEDDQNTKIVEDQDDSIELPAETEKWKRKRNTGSTTRSKINKSNQNFEEQFLTVFQTSLQEDEDRSFLESLLPTLRQFNGDQKLLFRSKVIQDLMEIKKMSPVAPASSLGAKTSSVSTK</sequence>
<evidence type="ECO:0000259" key="2">
    <source>
        <dbReference type="PROSITE" id="PS51031"/>
    </source>
</evidence>
<dbReference type="InterPro" id="IPR004210">
    <property type="entry name" value="BESS_motif"/>
</dbReference>
<accession>A0AAV0XYH8</accession>
<name>A0AAV0XYH8_9HEMI</name>
<comment type="caution">
    <text evidence="3">The sequence shown here is derived from an EMBL/GenBank/DDBJ whole genome shotgun (WGS) entry which is preliminary data.</text>
</comment>
<organism evidence="3 4">
    <name type="scientific">Macrosiphum euphorbiae</name>
    <name type="common">potato aphid</name>
    <dbReference type="NCBI Taxonomy" id="13131"/>
    <lineage>
        <taxon>Eukaryota</taxon>
        <taxon>Metazoa</taxon>
        <taxon>Ecdysozoa</taxon>
        <taxon>Arthropoda</taxon>
        <taxon>Hexapoda</taxon>
        <taxon>Insecta</taxon>
        <taxon>Pterygota</taxon>
        <taxon>Neoptera</taxon>
        <taxon>Paraneoptera</taxon>
        <taxon>Hemiptera</taxon>
        <taxon>Sternorrhyncha</taxon>
        <taxon>Aphidomorpha</taxon>
        <taxon>Aphidoidea</taxon>
        <taxon>Aphididae</taxon>
        <taxon>Macrosiphini</taxon>
        <taxon>Macrosiphum</taxon>
    </lineage>
</organism>
<dbReference type="GO" id="GO:0005634">
    <property type="term" value="C:nucleus"/>
    <property type="evidence" value="ECO:0007669"/>
    <property type="project" value="UniProtKB-SubCell"/>
</dbReference>
<protein>
    <recommendedName>
        <fullName evidence="2">BESS domain-containing protein</fullName>
    </recommendedName>
</protein>
<keyword evidence="4" id="KW-1185">Reference proteome</keyword>
<proteinExistence type="predicted"/>
<dbReference type="AlphaFoldDB" id="A0AAV0XYH8"/>
<dbReference type="Pfam" id="PF02944">
    <property type="entry name" value="BESS"/>
    <property type="match status" value="1"/>
</dbReference>
<evidence type="ECO:0000313" key="4">
    <source>
        <dbReference type="Proteomes" id="UP001160148"/>
    </source>
</evidence>